<evidence type="ECO:0000256" key="2">
    <source>
        <dbReference type="ARBA" id="ARBA00004236"/>
    </source>
</evidence>
<keyword evidence="7" id="KW-0143">Chaperone</keyword>
<comment type="subcellular location">
    <subcellularLocation>
        <location evidence="2">Cell membrane</location>
    </subcellularLocation>
    <subcellularLocation>
        <location evidence="1">Membrane</location>
        <topology evidence="1">Single-pass membrane protein</topology>
    </subcellularLocation>
</comment>
<dbReference type="PANTHER" id="PTHR38035:SF1">
    <property type="entry name" value="ANCILLARY SECYEG TRANSLOCON SUBUNIT"/>
    <property type="match status" value="1"/>
</dbReference>
<evidence type="ECO:0000259" key="9">
    <source>
        <dbReference type="Pfam" id="PF09976"/>
    </source>
</evidence>
<dbReference type="PANTHER" id="PTHR38035">
    <property type="entry name" value="UPF0070 PROTEIN YFGM"/>
    <property type="match status" value="1"/>
</dbReference>
<evidence type="ECO:0000256" key="8">
    <source>
        <dbReference type="SAM" id="Phobius"/>
    </source>
</evidence>
<dbReference type="GO" id="GO:0005886">
    <property type="term" value="C:plasma membrane"/>
    <property type="evidence" value="ECO:0007669"/>
    <property type="project" value="UniProtKB-SubCell"/>
</dbReference>
<dbReference type="GO" id="GO:0044877">
    <property type="term" value="F:protein-containing complex binding"/>
    <property type="evidence" value="ECO:0007669"/>
    <property type="project" value="InterPro"/>
</dbReference>
<reference evidence="10 11" key="1">
    <citation type="submission" date="2018-09" db="EMBL/GenBank/DDBJ databases">
        <authorList>
            <person name="Zhu H."/>
        </authorList>
    </citation>
    <scope>NUCLEOTIDE SEQUENCE [LARGE SCALE GENOMIC DNA]</scope>
    <source>
        <strain evidence="10 11">K2R01-6</strain>
    </source>
</reference>
<evidence type="ECO:0000256" key="5">
    <source>
        <dbReference type="ARBA" id="ARBA00022989"/>
    </source>
</evidence>
<keyword evidence="4 8" id="KW-0812">Transmembrane</keyword>
<dbReference type="EMBL" id="QYUM01000004">
    <property type="protein sequence ID" value="RJF86005.1"/>
    <property type="molecule type" value="Genomic_DNA"/>
</dbReference>
<protein>
    <recommendedName>
        <fullName evidence="9">Ancillary SecYEG translocon subunit/Cell division coordinator CpoB TPR domain-containing protein</fullName>
    </recommendedName>
</protein>
<keyword evidence="5 8" id="KW-1133">Transmembrane helix</keyword>
<dbReference type="Proteomes" id="UP000286100">
    <property type="component" value="Unassembled WGS sequence"/>
</dbReference>
<evidence type="ECO:0000256" key="6">
    <source>
        <dbReference type="ARBA" id="ARBA00023136"/>
    </source>
</evidence>
<keyword evidence="6 8" id="KW-0472">Membrane</keyword>
<dbReference type="Pfam" id="PF09976">
    <property type="entry name" value="TPR_21"/>
    <property type="match status" value="1"/>
</dbReference>
<evidence type="ECO:0000256" key="1">
    <source>
        <dbReference type="ARBA" id="ARBA00004167"/>
    </source>
</evidence>
<dbReference type="InterPro" id="IPR026039">
    <property type="entry name" value="YfgM"/>
</dbReference>
<evidence type="ECO:0000256" key="7">
    <source>
        <dbReference type="ARBA" id="ARBA00023186"/>
    </source>
</evidence>
<sequence length="233" mass="25138">MASTPPTNEAFLREVDEELRRDQVARAARRWGKAAIVAVVIALAAFGGWLWWSHEQTKKAEAEGEALVQILDDLEAGRQQGVEARLKPLIESKNDGYRTTARLTLASMKLQAGDTKAAVAGYKAVAEDQSVAKPFRDLALVRQTAAEYDSLKPQDVVARLKPLAVEGGPWFGSAGEMAAVAYLNMNKPDLAGPLFAAIAKDESVPESIRSRAVQMAGVLGVDAVVEPRGEKKE</sequence>
<name>A0A418W7M0_9SPHN</name>
<keyword evidence="11" id="KW-1185">Reference proteome</keyword>
<dbReference type="RefSeq" id="WP_119765307.1">
    <property type="nucleotide sequence ID" value="NZ_QYUM01000004.1"/>
</dbReference>
<evidence type="ECO:0000256" key="3">
    <source>
        <dbReference type="ARBA" id="ARBA00022475"/>
    </source>
</evidence>
<keyword evidence="3" id="KW-1003">Cell membrane</keyword>
<comment type="caution">
    <text evidence="10">The sequence shown here is derived from an EMBL/GenBank/DDBJ whole genome shotgun (WGS) entry which is preliminary data.</text>
</comment>
<dbReference type="AlphaFoldDB" id="A0A418W7M0"/>
<gene>
    <name evidence="10" type="ORF">D3876_19420</name>
</gene>
<accession>A0A418W7M0</accession>
<proteinExistence type="predicted"/>
<evidence type="ECO:0000256" key="4">
    <source>
        <dbReference type="ARBA" id="ARBA00022692"/>
    </source>
</evidence>
<organism evidence="10 11">
    <name type="scientific">Sphingomonas cavernae</name>
    <dbReference type="NCBI Taxonomy" id="2320861"/>
    <lineage>
        <taxon>Bacteria</taxon>
        <taxon>Pseudomonadati</taxon>
        <taxon>Pseudomonadota</taxon>
        <taxon>Alphaproteobacteria</taxon>
        <taxon>Sphingomonadales</taxon>
        <taxon>Sphingomonadaceae</taxon>
        <taxon>Sphingomonas</taxon>
    </lineage>
</organism>
<dbReference type="OrthoDB" id="7173339at2"/>
<feature type="transmembrane region" description="Helical" evidence="8">
    <location>
        <begin position="31"/>
        <end position="52"/>
    </location>
</feature>
<evidence type="ECO:0000313" key="11">
    <source>
        <dbReference type="Proteomes" id="UP000286100"/>
    </source>
</evidence>
<dbReference type="InterPro" id="IPR018704">
    <property type="entry name" value="SecYEG/CpoB_TPR"/>
</dbReference>
<evidence type="ECO:0000313" key="10">
    <source>
        <dbReference type="EMBL" id="RJF86005.1"/>
    </source>
</evidence>
<feature type="domain" description="Ancillary SecYEG translocon subunit/Cell division coordinator CpoB TPR" evidence="9">
    <location>
        <begin position="30"/>
        <end position="159"/>
    </location>
</feature>